<keyword evidence="10" id="KW-0805">Transcription regulation</keyword>
<dbReference type="InterPro" id="IPR031330">
    <property type="entry name" value="Gly_Hdrlase_35_cat"/>
</dbReference>
<feature type="domain" description="C2H2-type" evidence="20">
    <location>
        <begin position="782"/>
        <end position="809"/>
    </location>
</feature>
<dbReference type="GO" id="GO:0003677">
    <property type="term" value="F:DNA binding"/>
    <property type="evidence" value="ECO:0007669"/>
    <property type="project" value="UniProtKB-KW"/>
</dbReference>
<feature type="domain" description="C2H2-type" evidence="20">
    <location>
        <begin position="838"/>
        <end position="865"/>
    </location>
</feature>
<evidence type="ECO:0000313" key="21">
    <source>
        <dbReference type="EMBL" id="KAF7391994.1"/>
    </source>
</evidence>
<dbReference type="InterPro" id="IPR048912">
    <property type="entry name" value="BetaGal1-like_ABD1"/>
</dbReference>
<name>A0A834JS77_VESGE</name>
<dbReference type="InterPro" id="IPR013087">
    <property type="entry name" value="Znf_C2H2_type"/>
</dbReference>
<dbReference type="InterPro" id="IPR008979">
    <property type="entry name" value="Galactose-bd-like_sf"/>
</dbReference>
<evidence type="ECO:0000256" key="12">
    <source>
        <dbReference type="ARBA" id="ARBA00023163"/>
    </source>
</evidence>
<dbReference type="Gene3D" id="2.60.120.260">
    <property type="entry name" value="Galactose-binding domain-like"/>
    <property type="match status" value="2"/>
</dbReference>
<evidence type="ECO:0000256" key="19">
    <source>
        <dbReference type="SAM" id="SignalP"/>
    </source>
</evidence>
<dbReference type="PROSITE" id="PS01182">
    <property type="entry name" value="GLYCOSYL_HYDROL_F35"/>
    <property type="match status" value="1"/>
</dbReference>
<keyword evidence="13" id="KW-0325">Glycoprotein</keyword>
<evidence type="ECO:0000256" key="4">
    <source>
        <dbReference type="ARBA" id="ARBA00022723"/>
    </source>
</evidence>
<dbReference type="FunFam" id="3.30.160.60:FF:000557">
    <property type="entry name" value="zinc finger and SCAN domain-containing protein 29"/>
    <property type="match status" value="1"/>
</dbReference>
<dbReference type="EC" id="3.2.1.23" evidence="17"/>
<dbReference type="GO" id="GO:0005634">
    <property type="term" value="C:nucleus"/>
    <property type="evidence" value="ECO:0007669"/>
    <property type="project" value="UniProtKB-SubCell"/>
</dbReference>
<dbReference type="InterPro" id="IPR001944">
    <property type="entry name" value="Glycoside_Hdrlase_35"/>
</dbReference>
<evidence type="ECO:0000256" key="17">
    <source>
        <dbReference type="RuleBase" id="RU000675"/>
    </source>
</evidence>
<keyword evidence="15 17" id="KW-0326">Glycosidase</keyword>
<dbReference type="GO" id="GO:0004565">
    <property type="term" value="F:beta-galactosidase activity"/>
    <property type="evidence" value="ECO:0007669"/>
    <property type="project" value="UniProtKB-EC"/>
</dbReference>
<evidence type="ECO:0000256" key="11">
    <source>
        <dbReference type="ARBA" id="ARBA00023125"/>
    </source>
</evidence>
<feature type="domain" description="C2H2-type" evidence="20">
    <location>
        <begin position="810"/>
        <end position="837"/>
    </location>
</feature>
<dbReference type="Pfam" id="PF21317">
    <property type="entry name" value="BetaGal_ABD_1"/>
    <property type="match status" value="1"/>
</dbReference>
<protein>
    <recommendedName>
        <fullName evidence="17">Beta-galactosidase</fullName>
        <ecNumber evidence="17">3.2.1.23</ecNumber>
    </recommendedName>
</protein>
<dbReference type="Gene3D" id="3.20.20.80">
    <property type="entry name" value="Glycosidases"/>
    <property type="match status" value="1"/>
</dbReference>
<comment type="similarity">
    <text evidence="3 18">Belongs to the glycosyl hydrolase 35 family.</text>
</comment>
<dbReference type="Gene3D" id="3.30.160.60">
    <property type="entry name" value="Classic Zinc Finger"/>
    <property type="match status" value="6"/>
</dbReference>
<dbReference type="SUPFAM" id="SSF49785">
    <property type="entry name" value="Galactose-binding domain-like"/>
    <property type="match status" value="1"/>
</dbReference>
<feature type="domain" description="C2H2-type" evidence="20">
    <location>
        <begin position="894"/>
        <end position="921"/>
    </location>
</feature>
<dbReference type="Pfam" id="PF13912">
    <property type="entry name" value="zf-C2H2_6"/>
    <property type="match status" value="1"/>
</dbReference>
<keyword evidence="4" id="KW-0479">Metal-binding</keyword>
<keyword evidence="22" id="KW-1185">Reference proteome</keyword>
<keyword evidence="6" id="KW-0677">Repeat</keyword>
<comment type="caution">
    <text evidence="21">The sequence shown here is derived from an EMBL/GenBank/DDBJ whole genome shotgun (WGS) entry which is preliminary data.</text>
</comment>
<dbReference type="SUPFAM" id="SSF57667">
    <property type="entry name" value="beta-beta-alpha zinc fingers"/>
    <property type="match status" value="3"/>
</dbReference>
<evidence type="ECO:0000256" key="8">
    <source>
        <dbReference type="ARBA" id="ARBA00022801"/>
    </source>
</evidence>
<evidence type="ECO:0000256" key="2">
    <source>
        <dbReference type="ARBA" id="ARBA00006991"/>
    </source>
</evidence>
<evidence type="ECO:0000256" key="5">
    <source>
        <dbReference type="ARBA" id="ARBA00022729"/>
    </source>
</evidence>
<dbReference type="InterPro" id="IPR017853">
    <property type="entry name" value="GH"/>
</dbReference>
<dbReference type="FunFam" id="3.30.160.60:FF:000038">
    <property type="entry name" value="Zinc finger protein 624"/>
    <property type="match status" value="1"/>
</dbReference>
<feature type="chain" id="PRO_5032997735" description="Beta-galactosidase" evidence="19">
    <location>
        <begin position="18"/>
        <end position="968"/>
    </location>
</feature>
<keyword evidence="11" id="KW-0238">DNA-binding</keyword>
<keyword evidence="12" id="KW-0804">Transcription</keyword>
<evidence type="ECO:0000256" key="18">
    <source>
        <dbReference type="RuleBase" id="RU003679"/>
    </source>
</evidence>
<evidence type="ECO:0000256" key="9">
    <source>
        <dbReference type="ARBA" id="ARBA00022833"/>
    </source>
</evidence>
<reference evidence="21" key="1">
    <citation type="journal article" date="2020" name="G3 (Bethesda)">
        <title>High-Quality Assemblies for Three Invasive Social Wasps from the &lt;i&gt;Vespula&lt;/i&gt; Genus.</title>
        <authorList>
            <person name="Harrop T.W.R."/>
            <person name="Guhlin J."/>
            <person name="McLaughlin G.M."/>
            <person name="Permina E."/>
            <person name="Stockwell P."/>
            <person name="Gilligan J."/>
            <person name="Le Lec M.F."/>
            <person name="Gruber M.A.M."/>
            <person name="Quinn O."/>
            <person name="Lovegrove M."/>
            <person name="Duncan E.J."/>
            <person name="Remnant E.J."/>
            <person name="Van Eeckhoven J."/>
            <person name="Graham B."/>
            <person name="Knapp R.A."/>
            <person name="Langford K.W."/>
            <person name="Kronenberg Z."/>
            <person name="Press M.O."/>
            <person name="Eacker S.M."/>
            <person name="Wilson-Rankin E.E."/>
            <person name="Purcell J."/>
            <person name="Lester P.J."/>
            <person name="Dearden P.K."/>
        </authorList>
    </citation>
    <scope>NUCLEOTIDE SEQUENCE</scope>
    <source>
        <strain evidence="21">Linc-1</strain>
    </source>
</reference>
<dbReference type="FunFam" id="3.30.160.60:FF:000450">
    <property type="entry name" value="PR domain zinc finger protein 14"/>
    <property type="match status" value="1"/>
</dbReference>
<dbReference type="PRINTS" id="PR00742">
    <property type="entry name" value="GLHYDRLASE35"/>
</dbReference>
<evidence type="ECO:0000256" key="1">
    <source>
        <dbReference type="ARBA" id="ARBA00004123"/>
    </source>
</evidence>
<dbReference type="PROSITE" id="PS50157">
    <property type="entry name" value="ZINC_FINGER_C2H2_2"/>
    <property type="match status" value="6"/>
</dbReference>
<dbReference type="Pfam" id="PF21467">
    <property type="entry name" value="BetaGal_gal-bd"/>
    <property type="match status" value="1"/>
</dbReference>
<dbReference type="FunFam" id="3.30.160.60:FF:000538">
    <property type="entry name" value="zinc finger protein 853"/>
    <property type="match status" value="1"/>
</dbReference>
<comment type="catalytic activity">
    <reaction evidence="17">
        <text>Hydrolysis of terminal non-reducing beta-D-galactose residues in beta-D-galactosides.</text>
        <dbReference type="EC" id="3.2.1.23"/>
    </reaction>
</comment>
<dbReference type="InterPro" id="IPR036236">
    <property type="entry name" value="Znf_C2H2_sf"/>
</dbReference>
<gene>
    <name evidence="21" type="ORF">HZH68_011537</name>
</gene>
<evidence type="ECO:0000256" key="10">
    <source>
        <dbReference type="ARBA" id="ARBA00023015"/>
    </source>
</evidence>
<feature type="domain" description="C2H2-type" evidence="20">
    <location>
        <begin position="866"/>
        <end position="893"/>
    </location>
</feature>
<dbReference type="InterPro" id="IPR048913">
    <property type="entry name" value="BetaGal_gal-bd"/>
</dbReference>
<dbReference type="EMBL" id="JACSDZ010000011">
    <property type="protein sequence ID" value="KAF7391994.1"/>
    <property type="molecule type" value="Genomic_DNA"/>
</dbReference>
<evidence type="ECO:0000313" key="22">
    <source>
        <dbReference type="Proteomes" id="UP000617340"/>
    </source>
</evidence>
<keyword evidence="14" id="KW-0539">Nucleus</keyword>
<dbReference type="AlphaFoldDB" id="A0A834JS77"/>
<dbReference type="GO" id="GO:0008270">
    <property type="term" value="F:zinc ion binding"/>
    <property type="evidence" value="ECO:0007669"/>
    <property type="project" value="UniProtKB-KW"/>
</dbReference>
<dbReference type="Pfam" id="PF00096">
    <property type="entry name" value="zf-C2H2"/>
    <property type="match status" value="4"/>
</dbReference>
<evidence type="ECO:0000256" key="14">
    <source>
        <dbReference type="ARBA" id="ARBA00023242"/>
    </source>
</evidence>
<dbReference type="Pfam" id="PF01301">
    <property type="entry name" value="Glyco_hydro_35"/>
    <property type="match status" value="1"/>
</dbReference>
<dbReference type="SMART" id="SM00355">
    <property type="entry name" value="ZnF_C2H2"/>
    <property type="match status" value="6"/>
</dbReference>
<feature type="signal peptide" evidence="19">
    <location>
        <begin position="1"/>
        <end position="17"/>
    </location>
</feature>
<evidence type="ECO:0000256" key="6">
    <source>
        <dbReference type="ARBA" id="ARBA00022737"/>
    </source>
</evidence>
<dbReference type="GO" id="GO:0005975">
    <property type="term" value="P:carbohydrate metabolic process"/>
    <property type="evidence" value="ECO:0007669"/>
    <property type="project" value="InterPro"/>
</dbReference>
<dbReference type="InterPro" id="IPR019801">
    <property type="entry name" value="Glyco_hydro_35_CS"/>
</dbReference>
<dbReference type="FunFam" id="3.30.160.60:FF:000193">
    <property type="entry name" value="Zinc finger protein 300"/>
    <property type="match status" value="1"/>
</dbReference>
<evidence type="ECO:0000256" key="7">
    <source>
        <dbReference type="ARBA" id="ARBA00022771"/>
    </source>
</evidence>
<keyword evidence="7 16" id="KW-0863">Zinc-finger</keyword>
<proteinExistence type="inferred from homology"/>
<evidence type="ECO:0000256" key="13">
    <source>
        <dbReference type="ARBA" id="ARBA00023180"/>
    </source>
</evidence>
<feature type="domain" description="C2H2-type" evidence="20">
    <location>
        <begin position="754"/>
        <end position="781"/>
    </location>
</feature>
<comment type="subcellular location">
    <subcellularLocation>
        <location evidence="1">Nucleus</location>
    </subcellularLocation>
</comment>
<dbReference type="SUPFAM" id="SSF51445">
    <property type="entry name" value="(Trans)glycosidases"/>
    <property type="match status" value="1"/>
</dbReference>
<keyword evidence="9" id="KW-0862">Zinc</keyword>
<evidence type="ECO:0000256" key="16">
    <source>
        <dbReference type="PROSITE-ProRule" id="PRU00042"/>
    </source>
</evidence>
<dbReference type="Proteomes" id="UP000617340">
    <property type="component" value="Unassembled WGS sequence"/>
</dbReference>
<dbReference type="PROSITE" id="PS00028">
    <property type="entry name" value="ZINC_FINGER_C2H2_1"/>
    <property type="match status" value="6"/>
</dbReference>
<dbReference type="PANTHER" id="PTHR23421">
    <property type="entry name" value="BETA-GALACTOSIDASE RELATED"/>
    <property type="match status" value="1"/>
</dbReference>
<evidence type="ECO:0000259" key="20">
    <source>
        <dbReference type="PROSITE" id="PS50157"/>
    </source>
</evidence>
<comment type="similarity">
    <text evidence="2">Belongs to the krueppel C2H2-type zinc-finger protein family.</text>
</comment>
<keyword evidence="5 19" id="KW-0732">Signal</keyword>
<accession>A0A834JS77</accession>
<organism evidence="21 22">
    <name type="scientific">Vespula germanica</name>
    <name type="common">German yellow jacket</name>
    <name type="synonym">Paravespula germanica</name>
    <dbReference type="NCBI Taxonomy" id="30212"/>
    <lineage>
        <taxon>Eukaryota</taxon>
        <taxon>Metazoa</taxon>
        <taxon>Ecdysozoa</taxon>
        <taxon>Arthropoda</taxon>
        <taxon>Hexapoda</taxon>
        <taxon>Insecta</taxon>
        <taxon>Pterygota</taxon>
        <taxon>Neoptera</taxon>
        <taxon>Endopterygota</taxon>
        <taxon>Hymenoptera</taxon>
        <taxon>Apocrita</taxon>
        <taxon>Aculeata</taxon>
        <taxon>Vespoidea</taxon>
        <taxon>Vespidae</taxon>
        <taxon>Vespinae</taxon>
        <taxon>Vespula</taxon>
    </lineage>
</organism>
<evidence type="ECO:0000256" key="3">
    <source>
        <dbReference type="ARBA" id="ARBA00009809"/>
    </source>
</evidence>
<sequence length="968" mass="110358">MWKTLVLLIVTVGSTFGELLQIERNNLQSNFSFAVDYTNNQFLLDGQPFRYVSGSFHYFRTPRRYWRDRLRKMRAAGFNAVSTYVEWSLHQPEVDIWNWSGDADFIEFLNLAQEENLLVLLRPGPYICAERDFGGLPYWLLTRVPDINLRTNDIRYLNYVEQYLNIVLEKVKPYLRGNGGPIIMVQVENEYGSYKACDIAYMNTLRDIFQKIIGDKAVLYTTDGISDRMLRCGSVSGVYATIDFGTTSNVNTSFELMRRYQPTGPLVNSEFYPGWLTHWEEPFQRVAANAVQKKLDEMLALGASVNIYMFYGGTNFGFTSGANGDAKSYSPQLTSYDYDAPLTEAGDPTEKYFQIRDVISKYLPLPNISIPTVSPKGDYGPVLLEPVLELFEPRSRELFGSPILHTSKPPTFEEIGLPHWLVLYETNIPSNVKDPMILNALTKDRALIYVDDELSGTLSRTKNIHSLSLATPYGQRLKILVENQGHLNYGNEIHDFKGIFNVNIDGIPLSPWNVTGFQLSNVKGLDNFEIRTIQSGVLQNGPMFLRSYFQVTDQPLDTYLDTTGWGKGVAYVNGYNLGRYWPVVGPQMTLYIPATFLRTGQNVLEILELEYVPATRKMRFSDKANLATNIVFVIRTILNKWCLQEQLIENNGNDDEGAFYKDPKETSIALISFGVDGDGTHYGVFRNVTDDRTVHYQKVYQTPPSGRTPPPTCAEVSSPLSFWDVMQDVPLDLSCRATEKKINLTDTSKFQRRLPCQTCGKNFDRPSLLKRHLRTHTGEKPHGCKVCGKMFSTSSSLNTHARIHTGERPHECPICGKRFTASSNLYYHRMTHYKEKPHKCNECGRSFPTPGDLRAHGYSHTGNWPMRCPVCNRGFCKPGALHHHMQLHNGDRPYQCTVCDKKFSIIGNLRTHERTHHSQFSIINLRDSANVENAISRVDNVRFEFLNTNALQLPSTIFPWTSWLPLQY</sequence>
<evidence type="ECO:0000256" key="15">
    <source>
        <dbReference type="ARBA" id="ARBA00023295"/>
    </source>
</evidence>
<keyword evidence="8 17" id="KW-0378">Hydrolase</keyword>
<dbReference type="FunFam" id="3.20.20.80:FF:000017">
    <property type="entry name" value="Beta-galactosidase"/>
    <property type="match status" value="1"/>
</dbReference>